<name>A0A0D2AKC7_9PEZI</name>
<feature type="domain" description="VOC" evidence="1">
    <location>
        <begin position="1"/>
        <end position="104"/>
    </location>
</feature>
<dbReference type="SUPFAM" id="SSF54593">
    <property type="entry name" value="Glyoxalase/Bleomycin resistance protein/Dihydroxybiphenyl dioxygenase"/>
    <property type="match status" value="1"/>
</dbReference>
<evidence type="ECO:0000313" key="3">
    <source>
        <dbReference type="Proteomes" id="UP000053259"/>
    </source>
</evidence>
<dbReference type="HOGENOM" id="CLU_098384_0_0_1"/>
<accession>A0A0D2AKC7</accession>
<dbReference type="InterPro" id="IPR004360">
    <property type="entry name" value="Glyas_Fos-R_dOase_dom"/>
</dbReference>
<reference evidence="2 3" key="1">
    <citation type="submission" date="2015-01" db="EMBL/GenBank/DDBJ databases">
        <title>The Genome Sequence of Ochroconis gallopava CBS43764.</title>
        <authorList>
            <consortium name="The Broad Institute Genomics Platform"/>
            <person name="Cuomo C."/>
            <person name="de Hoog S."/>
            <person name="Gorbushina A."/>
            <person name="Stielow B."/>
            <person name="Teixiera M."/>
            <person name="Abouelleil A."/>
            <person name="Chapman S.B."/>
            <person name="Priest M."/>
            <person name="Young S.K."/>
            <person name="Wortman J."/>
            <person name="Nusbaum C."/>
            <person name="Birren B."/>
        </authorList>
    </citation>
    <scope>NUCLEOTIDE SEQUENCE [LARGE SCALE GENOMIC DNA]</scope>
    <source>
        <strain evidence="2 3">CBS 43764</strain>
    </source>
</reference>
<dbReference type="EMBL" id="KN847533">
    <property type="protein sequence ID" value="KIW07308.1"/>
    <property type="molecule type" value="Genomic_DNA"/>
</dbReference>
<dbReference type="InParanoid" id="A0A0D2AKC7"/>
<dbReference type="Pfam" id="PF00903">
    <property type="entry name" value="Glyoxalase"/>
    <property type="match status" value="1"/>
</dbReference>
<sequence>MKQFYIDFLGAQTELETDMICFLRYDDEHHRVAIVGLPNLRSRDRSTAGLEHIAFTYNTVEDLFKSYHQRKALGMKPIWCVNHGPTLSIYWADPDGNQIETQVDVFDSPEEASTLMRTSDFAQNPFGVDFVVEEFEKRMAAGEPLKDLLKRPSIGPRGPETIPLLNF</sequence>
<dbReference type="InterPro" id="IPR037523">
    <property type="entry name" value="VOC_core"/>
</dbReference>
<dbReference type="AlphaFoldDB" id="A0A0D2AKC7"/>
<proteinExistence type="predicted"/>
<dbReference type="OrthoDB" id="5371818at2759"/>
<protein>
    <recommendedName>
        <fullName evidence="1">VOC domain-containing protein</fullName>
    </recommendedName>
</protein>
<dbReference type="PROSITE" id="PS51819">
    <property type="entry name" value="VOC"/>
    <property type="match status" value="1"/>
</dbReference>
<dbReference type="InterPro" id="IPR029068">
    <property type="entry name" value="Glyas_Bleomycin-R_OHBP_Dase"/>
</dbReference>
<keyword evidence="3" id="KW-1185">Reference proteome</keyword>
<dbReference type="Proteomes" id="UP000053259">
    <property type="component" value="Unassembled WGS sequence"/>
</dbReference>
<evidence type="ECO:0000313" key="2">
    <source>
        <dbReference type="EMBL" id="KIW07308.1"/>
    </source>
</evidence>
<evidence type="ECO:0000259" key="1">
    <source>
        <dbReference type="PROSITE" id="PS51819"/>
    </source>
</evidence>
<gene>
    <name evidence="2" type="ORF">PV09_02158</name>
</gene>
<dbReference type="GeneID" id="27310131"/>
<dbReference type="VEuPathDB" id="FungiDB:PV09_02158"/>
<dbReference type="RefSeq" id="XP_016217177.1">
    <property type="nucleotide sequence ID" value="XM_016355161.1"/>
</dbReference>
<organism evidence="2 3">
    <name type="scientific">Verruconis gallopava</name>
    <dbReference type="NCBI Taxonomy" id="253628"/>
    <lineage>
        <taxon>Eukaryota</taxon>
        <taxon>Fungi</taxon>
        <taxon>Dikarya</taxon>
        <taxon>Ascomycota</taxon>
        <taxon>Pezizomycotina</taxon>
        <taxon>Dothideomycetes</taxon>
        <taxon>Pleosporomycetidae</taxon>
        <taxon>Venturiales</taxon>
        <taxon>Sympoventuriaceae</taxon>
        <taxon>Verruconis</taxon>
    </lineage>
</organism>
<dbReference type="Gene3D" id="3.10.180.10">
    <property type="entry name" value="2,3-Dihydroxybiphenyl 1,2-Dioxygenase, domain 1"/>
    <property type="match status" value="1"/>
</dbReference>